<accession>A0ACB6FNM4</accession>
<dbReference type="EMBL" id="PDWZ02000005">
    <property type="protein sequence ID" value="KAB2106009.1"/>
    <property type="molecule type" value="Genomic_DNA"/>
</dbReference>
<organism evidence="1 2">
    <name type="scientific">Alternaria gaisen</name>
    <dbReference type="NCBI Taxonomy" id="167740"/>
    <lineage>
        <taxon>Eukaryota</taxon>
        <taxon>Fungi</taxon>
        <taxon>Dikarya</taxon>
        <taxon>Ascomycota</taxon>
        <taxon>Pezizomycotina</taxon>
        <taxon>Dothideomycetes</taxon>
        <taxon>Pleosporomycetidae</taxon>
        <taxon>Pleosporales</taxon>
        <taxon>Pleosporineae</taxon>
        <taxon>Pleosporaceae</taxon>
        <taxon>Alternaria</taxon>
        <taxon>Alternaria sect. Alternaria</taxon>
    </lineage>
</organism>
<name>A0ACB6FNM4_9PLEO</name>
<protein>
    <submittedName>
        <fullName evidence="1">Uncharacterized protein</fullName>
    </submittedName>
</protein>
<evidence type="ECO:0000313" key="2">
    <source>
        <dbReference type="Proteomes" id="UP000293547"/>
    </source>
</evidence>
<evidence type="ECO:0000313" key="1">
    <source>
        <dbReference type="EMBL" id="KAB2106009.1"/>
    </source>
</evidence>
<reference evidence="1 2" key="1">
    <citation type="journal article" date="2019" name="bioRxiv">
        <title>Genomics, evolutionary history and diagnostics of the Alternaria alternata species group including apple and Asian pear pathotypes.</title>
        <authorList>
            <person name="Armitage A.D."/>
            <person name="Cockerton H.M."/>
            <person name="Sreenivasaprasad S."/>
            <person name="Woodhall J.W."/>
            <person name="Lane C.R."/>
            <person name="Harrison R.J."/>
            <person name="Clarkson J.P."/>
        </authorList>
    </citation>
    <scope>NUCLEOTIDE SEQUENCE [LARGE SCALE GENOMIC DNA]</scope>
    <source>
        <strain evidence="1 2">FERA 650</strain>
    </source>
</reference>
<gene>
    <name evidence="1" type="ORF">AG0111_0g5889</name>
</gene>
<keyword evidence="2" id="KW-1185">Reference proteome</keyword>
<comment type="caution">
    <text evidence="1">The sequence shown here is derived from an EMBL/GenBank/DDBJ whole genome shotgun (WGS) entry which is preliminary data.</text>
</comment>
<sequence>MSTPIKHLLLASVLATTSFAQNTSEPESQSLTCDDLSESLAYNASIVQNTTALNLVWLGDDERVAITEDYQTTWKISSYIGPGYNGGMAKYDENETQAVLWLDTGDSDMERLGDIMGLCHSFVPLQNRTTGDLTWSREVLERASEDDGDCKTMLGTECVEALESWYRGQGQAAWNNDQYPPCSAIQNTIPSECEGMLSEAVTMGRFYVCGNKEAQVKLTALTDVVRLNTSAEDRIWKWDQGINITSFSDDVTVPTCGDRNLSTSWGNRIYQTTDYDVALNFPIVDIMTFYPTVSSTRGGSGRGTHAKVVCLKPENIQEGSRAPRSVKEVLDEHYGPQDDESSAERALGRGGEAVLALASSIGVGLWLQL</sequence>
<proteinExistence type="predicted"/>
<dbReference type="Proteomes" id="UP000293547">
    <property type="component" value="Unassembled WGS sequence"/>
</dbReference>